<evidence type="ECO:0000313" key="8">
    <source>
        <dbReference type="EMBL" id="CAG9331757.1"/>
    </source>
</evidence>
<feature type="transmembrane region" description="Helical" evidence="6">
    <location>
        <begin position="98"/>
        <end position="123"/>
    </location>
</feature>
<evidence type="ECO:0000259" key="7">
    <source>
        <dbReference type="PROSITE" id="PS50850"/>
    </source>
</evidence>
<proteinExistence type="predicted"/>
<evidence type="ECO:0000256" key="4">
    <source>
        <dbReference type="ARBA" id="ARBA00022989"/>
    </source>
</evidence>
<dbReference type="GO" id="GO:0016020">
    <property type="term" value="C:membrane"/>
    <property type="evidence" value="ECO:0007669"/>
    <property type="project" value="UniProtKB-SubCell"/>
</dbReference>
<feature type="transmembrane region" description="Helical" evidence="6">
    <location>
        <begin position="165"/>
        <end position="187"/>
    </location>
</feature>
<dbReference type="InterPro" id="IPR011701">
    <property type="entry name" value="MFS"/>
</dbReference>
<dbReference type="EMBL" id="CAJZBQ010000053">
    <property type="protein sequence ID" value="CAG9331757.1"/>
    <property type="molecule type" value="Genomic_DNA"/>
</dbReference>
<keyword evidence="9" id="KW-1185">Reference proteome</keyword>
<reference evidence="8" key="1">
    <citation type="submission" date="2021-09" db="EMBL/GenBank/DDBJ databases">
        <authorList>
            <consortium name="AG Swart"/>
            <person name="Singh M."/>
            <person name="Singh A."/>
            <person name="Seah K."/>
            <person name="Emmerich C."/>
        </authorList>
    </citation>
    <scope>NUCLEOTIDE SEQUENCE</scope>
    <source>
        <strain evidence="8">ATCC30299</strain>
    </source>
</reference>
<dbReference type="AlphaFoldDB" id="A0AAU9JZI7"/>
<gene>
    <name evidence="8" type="ORF">BSTOLATCC_MIC53820</name>
</gene>
<feature type="transmembrane region" description="Helical" evidence="6">
    <location>
        <begin position="135"/>
        <end position="159"/>
    </location>
</feature>
<feature type="transmembrane region" description="Helical" evidence="6">
    <location>
        <begin position="376"/>
        <end position="397"/>
    </location>
</feature>
<feature type="transmembrane region" description="Helical" evidence="6">
    <location>
        <begin position="300"/>
        <end position="324"/>
    </location>
</feature>
<dbReference type="InterPro" id="IPR036259">
    <property type="entry name" value="MFS_trans_sf"/>
</dbReference>
<comment type="subcellular location">
    <subcellularLocation>
        <location evidence="1">Membrane</location>
        <topology evidence="1">Multi-pass membrane protein</topology>
    </subcellularLocation>
</comment>
<feature type="transmembrane region" description="Helical" evidence="6">
    <location>
        <begin position="39"/>
        <end position="63"/>
    </location>
</feature>
<evidence type="ECO:0000256" key="1">
    <source>
        <dbReference type="ARBA" id="ARBA00004141"/>
    </source>
</evidence>
<evidence type="ECO:0000256" key="6">
    <source>
        <dbReference type="SAM" id="Phobius"/>
    </source>
</evidence>
<organism evidence="8 9">
    <name type="scientific">Blepharisma stoltei</name>
    <dbReference type="NCBI Taxonomy" id="1481888"/>
    <lineage>
        <taxon>Eukaryota</taxon>
        <taxon>Sar</taxon>
        <taxon>Alveolata</taxon>
        <taxon>Ciliophora</taxon>
        <taxon>Postciliodesmatophora</taxon>
        <taxon>Heterotrichea</taxon>
        <taxon>Heterotrichida</taxon>
        <taxon>Blepharismidae</taxon>
        <taxon>Blepharisma</taxon>
    </lineage>
</organism>
<dbReference type="Gene3D" id="1.20.1250.20">
    <property type="entry name" value="MFS general substrate transporter like domains"/>
    <property type="match status" value="2"/>
</dbReference>
<evidence type="ECO:0000313" key="9">
    <source>
        <dbReference type="Proteomes" id="UP001162131"/>
    </source>
</evidence>
<feature type="domain" description="Major facilitator superfamily (MFS) profile" evidence="7">
    <location>
        <begin position="5"/>
        <end position="401"/>
    </location>
</feature>
<feature type="transmembrane region" description="Helical" evidence="6">
    <location>
        <begin position="7"/>
        <end position="27"/>
    </location>
</feature>
<protein>
    <recommendedName>
        <fullName evidence="7">Major facilitator superfamily (MFS) profile domain-containing protein</fullName>
    </recommendedName>
</protein>
<sequence>MFDLKKITILSSNFLTFVAYGVLGPFFPKVADSKGVSQWTIGIIFSIVPIVSIPTMAFVNAYMYKMGRRFTYLISLFLQGVSMILLCFLESLDETDLVIVSVISRLILGVATGFIWVSTFAIVTTEFKDHITEAIGHMESAVGLGLVGGPLIGTALYVIGGFSTIFITIGTVFMVFVPIAFFSLNHLEQYLPSQEKVGAIKLFWKPQIRLTSYIPFIVTITMGFMISSMALHLKDFGVGQEMIGVLFAVDAISYGIGGIIFSKLSVKIDKRIMMIVGLLGMTITMICMGPAPFLPSKLGIVIASLPLLGSTNSLTYVPSLPYMIEKSITKYNYEETPHLSDALSSIVNISFSVGEALGNIGAGIMVDFIGFEYSTFIISILIFVLAIIFLLSSEILVSPQKTIKVNEDDDLMKPLDSIG</sequence>
<dbReference type="Pfam" id="PF07690">
    <property type="entry name" value="MFS_1"/>
    <property type="match status" value="1"/>
</dbReference>
<keyword evidence="3 6" id="KW-0812">Transmembrane</keyword>
<evidence type="ECO:0000256" key="5">
    <source>
        <dbReference type="ARBA" id="ARBA00023136"/>
    </source>
</evidence>
<dbReference type="GO" id="GO:0022857">
    <property type="term" value="F:transmembrane transporter activity"/>
    <property type="evidence" value="ECO:0007669"/>
    <property type="project" value="InterPro"/>
</dbReference>
<dbReference type="Proteomes" id="UP001162131">
    <property type="component" value="Unassembled WGS sequence"/>
</dbReference>
<dbReference type="PROSITE" id="PS50850">
    <property type="entry name" value="MFS"/>
    <property type="match status" value="1"/>
</dbReference>
<accession>A0AAU9JZI7</accession>
<dbReference type="InterPro" id="IPR050930">
    <property type="entry name" value="MFS_Vesicular_Transporter"/>
</dbReference>
<dbReference type="PANTHER" id="PTHR23506:SF26">
    <property type="entry name" value="MFS-TYPE TRANSPORTER SLC18B1"/>
    <property type="match status" value="1"/>
</dbReference>
<keyword evidence="4 6" id="KW-1133">Transmembrane helix</keyword>
<dbReference type="PANTHER" id="PTHR23506">
    <property type="entry name" value="GH10249P"/>
    <property type="match status" value="1"/>
</dbReference>
<feature type="transmembrane region" description="Helical" evidence="6">
    <location>
        <begin position="242"/>
        <end position="261"/>
    </location>
</feature>
<feature type="transmembrane region" description="Helical" evidence="6">
    <location>
        <begin position="273"/>
        <end position="294"/>
    </location>
</feature>
<keyword evidence="2" id="KW-0813">Transport</keyword>
<evidence type="ECO:0000256" key="3">
    <source>
        <dbReference type="ARBA" id="ARBA00022692"/>
    </source>
</evidence>
<feature type="transmembrane region" description="Helical" evidence="6">
    <location>
        <begin position="70"/>
        <end position="92"/>
    </location>
</feature>
<comment type="caution">
    <text evidence="8">The sequence shown here is derived from an EMBL/GenBank/DDBJ whole genome shotgun (WGS) entry which is preliminary data.</text>
</comment>
<evidence type="ECO:0000256" key="2">
    <source>
        <dbReference type="ARBA" id="ARBA00022448"/>
    </source>
</evidence>
<feature type="transmembrane region" description="Helical" evidence="6">
    <location>
        <begin position="208"/>
        <end position="230"/>
    </location>
</feature>
<dbReference type="SUPFAM" id="SSF103473">
    <property type="entry name" value="MFS general substrate transporter"/>
    <property type="match status" value="1"/>
</dbReference>
<name>A0AAU9JZI7_9CILI</name>
<keyword evidence="5 6" id="KW-0472">Membrane</keyword>
<dbReference type="InterPro" id="IPR020846">
    <property type="entry name" value="MFS_dom"/>
</dbReference>